<dbReference type="Proteomes" id="UP000685013">
    <property type="component" value="Chromosome 4"/>
</dbReference>
<feature type="non-terminal residue" evidence="2">
    <location>
        <position position="1"/>
    </location>
</feature>
<evidence type="ECO:0000313" key="3">
    <source>
        <dbReference type="Proteomes" id="UP000685013"/>
    </source>
</evidence>
<dbReference type="AlphaFoldDB" id="A0AAV6NST7"/>
<feature type="region of interest" description="Disordered" evidence="1">
    <location>
        <begin position="135"/>
        <end position="157"/>
    </location>
</feature>
<accession>A0AAV6NST7</accession>
<evidence type="ECO:0000256" key="1">
    <source>
        <dbReference type="SAM" id="MobiDB-lite"/>
    </source>
</evidence>
<proteinExistence type="predicted"/>
<protein>
    <submittedName>
        <fullName evidence="2">Uncharacterized protein</fullName>
    </submittedName>
</protein>
<dbReference type="EMBL" id="JAGKQH010000004">
    <property type="protein sequence ID" value="KAG6601803.1"/>
    <property type="molecule type" value="Genomic_DNA"/>
</dbReference>
<evidence type="ECO:0000313" key="2">
    <source>
        <dbReference type="EMBL" id="KAG6601803.1"/>
    </source>
</evidence>
<keyword evidence="3" id="KW-1185">Reference proteome</keyword>
<gene>
    <name evidence="2" type="ORF">SDJN03_07036</name>
</gene>
<name>A0AAV6NST7_9ROSI</name>
<organism evidence="2 3">
    <name type="scientific">Cucurbita argyrosperma subsp. sororia</name>
    <dbReference type="NCBI Taxonomy" id="37648"/>
    <lineage>
        <taxon>Eukaryota</taxon>
        <taxon>Viridiplantae</taxon>
        <taxon>Streptophyta</taxon>
        <taxon>Embryophyta</taxon>
        <taxon>Tracheophyta</taxon>
        <taxon>Spermatophyta</taxon>
        <taxon>Magnoliopsida</taxon>
        <taxon>eudicotyledons</taxon>
        <taxon>Gunneridae</taxon>
        <taxon>Pentapetalae</taxon>
        <taxon>rosids</taxon>
        <taxon>fabids</taxon>
        <taxon>Cucurbitales</taxon>
        <taxon>Cucurbitaceae</taxon>
        <taxon>Cucurbiteae</taxon>
        <taxon>Cucurbita</taxon>
    </lineage>
</organism>
<feature type="compositionally biased region" description="Basic and acidic residues" evidence="1">
    <location>
        <begin position="1"/>
        <end position="14"/>
    </location>
</feature>
<feature type="region of interest" description="Disordered" evidence="1">
    <location>
        <begin position="1"/>
        <end position="23"/>
    </location>
</feature>
<comment type="caution">
    <text evidence="2">The sequence shown here is derived from an EMBL/GenBank/DDBJ whole genome shotgun (WGS) entry which is preliminary data.</text>
</comment>
<sequence length="157" mass="17192">MGHPTDRSPPEADQRPVSPAFDRMHTPPYVHQFLRAHYDLLERDSWAFVLLWLVVLVRPTLAGPIAGSMIWVSINSGLGAGEDPLKCGAGVIGGENGLWLPEESVWATHVAEDLDGHARPESGHTVIAGGVEFSKDRRRPDSEEVGKGRYLEIRGPP</sequence>
<reference evidence="2 3" key="1">
    <citation type="journal article" date="2021" name="Hortic Res">
        <title>The domestication of Cucurbita argyrosperma as revealed by the genome of its wild relative.</title>
        <authorList>
            <person name="Barrera-Redondo J."/>
            <person name="Sanchez-de la Vega G."/>
            <person name="Aguirre-Liguori J.A."/>
            <person name="Castellanos-Morales G."/>
            <person name="Gutierrez-Guerrero Y.T."/>
            <person name="Aguirre-Dugua X."/>
            <person name="Aguirre-Planter E."/>
            <person name="Tenaillon M.I."/>
            <person name="Lira-Saade R."/>
            <person name="Eguiarte L.E."/>
        </authorList>
    </citation>
    <scope>NUCLEOTIDE SEQUENCE [LARGE SCALE GENOMIC DNA]</scope>
    <source>
        <strain evidence="2">JBR-2021</strain>
    </source>
</reference>